<reference evidence="1 2" key="1">
    <citation type="submission" date="2015-04" db="EMBL/GenBank/DDBJ databases">
        <title>Draft genome of the roundworm Trichinella nativa.</title>
        <authorList>
            <person name="Mitreva M."/>
        </authorList>
    </citation>
    <scope>NUCLEOTIDE SEQUENCE [LARGE SCALE GENOMIC DNA]</scope>
    <source>
        <strain evidence="1 2">ISS45</strain>
    </source>
</reference>
<proteinExistence type="predicted"/>
<dbReference type="EMBL" id="LVZM01024145">
    <property type="protein sequence ID" value="OUC39484.1"/>
    <property type="molecule type" value="Genomic_DNA"/>
</dbReference>
<comment type="caution">
    <text evidence="1">The sequence shown here is derived from an EMBL/GenBank/DDBJ whole genome shotgun (WGS) entry which is preliminary data.</text>
</comment>
<evidence type="ECO:0000313" key="1">
    <source>
        <dbReference type="EMBL" id="OUC39484.1"/>
    </source>
</evidence>
<name>A0A1Y3E2Z5_9BILA</name>
<organism evidence="1 2">
    <name type="scientific">Trichinella nativa</name>
    <dbReference type="NCBI Taxonomy" id="6335"/>
    <lineage>
        <taxon>Eukaryota</taxon>
        <taxon>Metazoa</taxon>
        <taxon>Ecdysozoa</taxon>
        <taxon>Nematoda</taxon>
        <taxon>Enoplea</taxon>
        <taxon>Dorylaimia</taxon>
        <taxon>Trichinellida</taxon>
        <taxon>Trichinellidae</taxon>
        <taxon>Trichinella</taxon>
    </lineage>
</organism>
<dbReference type="Proteomes" id="UP000243006">
    <property type="component" value="Unassembled WGS sequence"/>
</dbReference>
<evidence type="ECO:0000313" key="2">
    <source>
        <dbReference type="Proteomes" id="UP000243006"/>
    </source>
</evidence>
<protein>
    <submittedName>
        <fullName evidence="1">Uncharacterized protein</fullName>
    </submittedName>
</protein>
<dbReference type="AlphaFoldDB" id="A0A1Y3E2Z5"/>
<gene>
    <name evidence="1" type="ORF">D917_07162</name>
</gene>
<sequence length="104" mass="11461">MHVSDSVGNDNEHLNHLLNIFFSVGEISGKRQHCLTLTRRNQAIPKLLASVPMGKAEPINITHNLCTPINGEAVTEKDWNYLPIKVVQQNSCESSTGNQSAKIP</sequence>
<accession>A0A1Y3E2Z5</accession>